<dbReference type="CDD" id="cd08054">
    <property type="entry name" value="gp6"/>
    <property type="match status" value="1"/>
</dbReference>
<sequence length="95" mass="10846">MVSLEEAKNYLRVSEDNERVDNEIQDYIQQAVIYIDSCCGIAYKKYDDKVKLADLLIKKIVNDLYENAGMMLEGKKSGYDRISETILDILANCGD</sequence>
<dbReference type="InterPro" id="IPR021146">
    <property type="entry name" value="Phage_gp6-like_head-tail"/>
</dbReference>
<dbReference type="NCBIfam" id="TIGR01560">
    <property type="entry name" value="put_DNA_pack"/>
    <property type="match status" value="1"/>
</dbReference>
<dbReference type="AlphaFoldDB" id="A0A2X2Y788"/>
<gene>
    <name evidence="1" type="ORF">NCTC10719_01896</name>
</gene>
<dbReference type="InterPro" id="IPR006450">
    <property type="entry name" value="Phage_HK97_gp6-like"/>
</dbReference>
<dbReference type="RefSeq" id="WP_111926624.1">
    <property type="nucleotide sequence ID" value="NZ_CP148733.1"/>
</dbReference>
<evidence type="ECO:0000313" key="1">
    <source>
        <dbReference type="EMBL" id="SQB60306.1"/>
    </source>
</evidence>
<reference evidence="1 2" key="1">
    <citation type="submission" date="2018-06" db="EMBL/GenBank/DDBJ databases">
        <authorList>
            <consortium name="Pathogen Informatics"/>
            <person name="Doyle S."/>
        </authorList>
    </citation>
    <scope>NUCLEOTIDE SEQUENCE [LARGE SCALE GENOMIC DNA]</scope>
    <source>
        <strain evidence="1 2">NCTC10719</strain>
    </source>
</reference>
<name>A0A2X2Y788_CLOPF</name>
<dbReference type="Proteomes" id="UP000249986">
    <property type="component" value="Unassembled WGS sequence"/>
</dbReference>
<dbReference type="Pfam" id="PF05135">
    <property type="entry name" value="Phage_connect_1"/>
    <property type="match status" value="1"/>
</dbReference>
<evidence type="ECO:0000313" key="2">
    <source>
        <dbReference type="Proteomes" id="UP000249986"/>
    </source>
</evidence>
<organism evidence="1 2">
    <name type="scientific">Clostridium perfringens</name>
    <dbReference type="NCBI Taxonomy" id="1502"/>
    <lineage>
        <taxon>Bacteria</taxon>
        <taxon>Bacillati</taxon>
        <taxon>Bacillota</taxon>
        <taxon>Clostridia</taxon>
        <taxon>Eubacteriales</taxon>
        <taxon>Clostridiaceae</taxon>
        <taxon>Clostridium</taxon>
    </lineage>
</organism>
<dbReference type="Gene3D" id="1.10.3230.30">
    <property type="entry name" value="Phage gp6-like head-tail connector protein"/>
    <property type="match status" value="1"/>
</dbReference>
<protein>
    <submittedName>
        <fullName evidence="1">Phage protein</fullName>
    </submittedName>
</protein>
<proteinExistence type="predicted"/>
<accession>A0A2X2Y788</accession>
<dbReference type="EMBL" id="UAWG01000012">
    <property type="protein sequence ID" value="SQB60306.1"/>
    <property type="molecule type" value="Genomic_DNA"/>
</dbReference>